<evidence type="ECO:0000313" key="2">
    <source>
        <dbReference type="Proteomes" id="UP000726777"/>
    </source>
</evidence>
<sequence length="141" mass="16443">MSIPKDIAKKIGHFHSVSPDELEDFHEHVEWLEALLHEPCSIWEEDDGELVLIEIRQLVERVNGLKIEIYPNEHPPPHFHVKSPNINASFCIENCDKINGKISRGDYLKIKYWHQYSKGRLIEVWDSTRPVNCVVGEYRGT</sequence>
<gene>
    <name evidence="1" type="ORF">IB292_21965</name>
</gene>
<comment type="caution">
    <text evidence="1">The sequence shown here is derived from an EMBL/GenBank/DDBJ whole genome shotgun (WGS) entry which is preliminary data.</text>
</comment>
<dbReference type="Proteomes" id="UP000726777">
    <property type="component" value="Unassembled WGS sequence"/>
</dbReference>
<name>A0A9Q3YNV1_VIBPH</name>
<dbReference type="Pfam" id="PF13711">
    <property type="entry name" value="DUF4160"/>
    <property type="match status" value="1"/>
</dbReference>
<protein>
    <submittedName>
        <fullName evidence="1">DUF4160 domain-containing protein</fullName>
    </submittedName>
</protein>
<dbReference type="RefSeq" id="WP_228085957.1">
    <property type="nucleotide sequence ID" value="NZ_JACVHL010000029.1"/>
</dbReference>
<proteinExistence type="predicted"/>
<dbReference type="AlphaFoldDB" id="A0A9Q3YNV1"/>
<organism evidence="1 2">
    <name type="scientific">Vibrio parahaemolyticus</name>
    <dbReference type="NCBI Taxonomy" id="670"/>
    <lineage>
        <taxon>Bacteria</taxon>
        <taxon>Pseudomonadati</taxon>
        <taxon>Pseudomonadota</taxon>
        <taxon>Gammaproteobacteria</taxon>
        <taxon>Vibrionales</taxon>
        <taxon>Vibrionaceae</taxon>
        <taxon>Vibrio</taxon>
    </lineage>
</organism>
<dbReference type="EMBL" id="JACVHL010000029">
    <property type="protein sequence ID" value="MCC3807690.1"/>
    <property type="molecule type" value="Genomic_DNA"/>
</dbReference>
<reference evidence="1" key="1">
    <citation type="submission" date="2020-09" db="EMBL/GenBank/DDBJ databases">
        <title>Genome sequence of Vibrio parahaemolyticus isolates.</title>
        <authorList>
            <person name="Hammerl J.A."/>
            <person name="Strauch E."/>
        </authorList>
    </citation>
    <scope>NUCLEOTIDE SEQUENCE</scope>
    <source>
        <strain evidence="1">17-VB00146</strain>
    </source>
</reference>
<accession>A0A9Q3YNV1</accession>
<dbReference type="InterPro" id="IPR025427">
    <property type="entry name" value="DUF4160"/>
</dbReference>
<evidence type="ECO:0000313" key="1">
    <source>
        <dbReference type="EMBL" id="MCC3807690.1"/>
    </source>
</evidence>